<evidence type="ECO:0000313" key="4">
    <source>
        <dbReference type="Proteomes" id="UP001626550"/>
    </source>
</evidence>
<feature type="transmembrane region" description="Helical" evidence="2">
    <location>
        <begin position="333"/>
        <end position="351"/>
    </location>
</feature>
<dbReference type="Proteomes" id="UP001626550">
    <property type="component" value="Unassembled WGS sequence"/>
</dbReference>
<evidence type="ECO:0000256" key="2">
    <source>
        <dbReference type="SAM" id="Phobius"/>
    </source>
</evidence>
<sequence length="384" mass="44517">MSQWRSKLKSRGGQKNHIEQVMTEELSFSLSCTLFVVDKPEQEIRARMLKKSYATLKREVEKYINEMEEPEAKFDFEDFELIEESYRNQKPYDAYNYFLCYSSACHQDWFKDEKEDETSAYRQVLLAWTVVRMVELSTINDTIQCNVPLPENHIFSYFSLMGIFAYENNWKDKAACVTLNDPNISTKIDSYRNDFAKRYLDTTAGSEGKIKEIGTDEKEKAEITSDGQLAKLNEYLKALLAMLLCTSMSQEERLDILTENVGLLAGVRAYYEERFPEEYNEAFEKCLAISDEMDVAYSEGSVWKGGEIMEQVCLDRYRAWKIRATEMDAQIGAIWQMLLLVLLLGLLAELAKHYRAWVQYKRIFSQTQLQAKGAQTNLSPGPDS</sequence>
<evidence type="ECO:0000313" key="3">
    <source>
        <dbReference type="EMBL" id="KAL3310315.1"/>
    </source>
</evidence>
<gene>
    <name evidence="3" type="ORF">Ciccas_011122</name>
</gene>
<reference evidence="3 4" key="1">
    <citation type="submission" date="2024-11" db="EMBL/GenBank/DDBJ databases">
        <title>Adaptive evolution of stress response genes in parasites aligns with host niche diversity.</title>
        <authorList>
            <person name="Hahn C."/>
            <person name="Resl P."/>
        </authorList>
    </citation>
    <scope>NUCLEOTIDE SEQUENCE [LARGE SCALE GENOMIC DNA]</scope>
    <source>
        <strain evidence="3">EGGRZ-B1_66</strain>
        <tissue evidence="3">Body</tissue>
    </source>
</reference>
<dbReference type="EMBL" id="JBJKFK010003060">
    <property type="protein sequence ID" value="KAL3310315.1"/>
    <property type="molecule type" value="Genomic_DNA"/>
</dbReference>
<keyword evidence="1" id="KW-0175">Coiled coil</keyword>
<organism evidence="3 4">
    <name type="scientific">Cichlidogyrus casuarinus</name>
    <dbReference type="NCBI Taxonomy" id="1844966"/>
    <lineage>
        <taxon>Eukaryota</taxon>
        <taxon>Metazoa</taxon>
        <taxon>Spiralia</taxon>
        <taxon>Lophotrochozoa</taxon>
        <taxon>Platyhelminthes</taxon>
        <taxon>Monogenea</taxon>
        <taxon>Monopisthocotylea</taxon>
        <taxon>Dactylogyridea</taxon>
        <taxon>Ancyrocephalidae</taxon>
        <taxon>Cichlidogyrus</taxon>
    </lineage>
</organism>
<keyword evidence="2" id="KW-0812">Transmembrane</keyword>
<keyword evidence="2" id="KW-1133">Transmembrane helix</keyword>
<feature type="coiled-coil region" evidence="1">
    <location>
        <begin position="46"/>
        <end position="73"/>
    </location>
</feature>
<proteinExistence type="predicted"/>
<name>A0ABD2PSZ4_9PLAT</name>
<accession>A0ABD2PSZ4</accession>
<comment type="caution">
    <text evidence="3">The sequence shown here is derived from an EMBL/GenBank/DDBJ whole genome shotgun (WGS) entry which is preliminary data.</text>
</comment>
<keyword evidence="4" id="KW-1185">Reference proteome</keyword>
<protein>
    <submittedName>
        <fullName evidence="3">Uncharacterized protein</fullName>
    </submittedName>
</protein>
<evidence type="ECO:0000256" key="1">
    <source>
        <dbReference type="SAM" id="Coils"/>
    </source>
</evidence>
<keyword evidence="2" id="KW-0472">Membrane</keyword>
<dbReference type="AlphaFoldDB" id="A0ABD2PSZ4"/>